<reference evidence="1 2" key="1">
    <citation type="submission" date="2019-01" db="EMBL/GenBank/DDBJ databases">
        <authorList>
            <consortium name="Pathogen Informatics"/>
        </authorList>
    </citation>
    <scope>NUCLEOTIDE SEQUENCE [LARGE SCALE GENOMIC DNA]</scope>
    <source>
        <strain evidence="1 2">NCTC10125</strain>
    </source>
</reference>
<gene>
    <name evidence="1" type="ORF">NCTC10125_00218</name>
</gene>
<proteinExistence type="predicted"/>
<sequence length="609" mass="73967">MENQINLISNLKKRPLIELKYLEIDIKSFYSTTNVISHYRDYPDGRPKNKKIPDFLWVYSMQPDWIAYMEPEYNYINPIETVIGINYKQGDYIYNLKLEDIPKTVFFSKELKNFHFYNDIYLKIDFWEKKIRDQGINWEKYEQNRINLEPHFSAYLGENRGSQVVVVAFENFNNVEKCEFSVSYPTIFLEIFESKDELKKIEGLIIKEVQESVPYAKPKNLENYQEKIFDFLSKRYEYNSEFGDVNKKYLGEKIENIYNLLLKDKYHPKINAKIQSIQNVFTFESYNNLLEKFKKYGIKKLDLNIENRDKFIISWFDKFGSEYRKYCIELFGKKGQFYYDNLNKWTNEIEFIYLLQILFGPRYQFDNDYLTEPDYLILPSWAKLKLENFQIFYFGGEEYGFFDEIISKFDSKKPVFWYKPYYQSFYRSNLGWISPIAVKNFILLYIDGEKIYYWFCHSNLYDDIYQGKYEILKYYFKEKLVKLEKDIFLRDGKDPQFFPCSSQKGCLSKNVIESSINELILFRNAINRYWEETFDEHMYFSNFVKNSNIYNKKEKELILEEHFDFSWYCYDENDYFDKIAKIDFRGVGSKKAQEDEKMFAELFPGKKLY</sequence>
<dbReference type="Proteomes" id="UP000289629">
    <property type="component" value="Chromosome"/>
</dbReference>
<evidence type="ECO:0000313" key="1">
    <source>
        <dbReference type="EMBL" id="VEU61430.1"/>
    </source>
</evidence>
<dbReference type="AlphaFoldDB" id="A0AAJ5TCR7"/>
<name>A0AAJ5TCR7_9BACT</name>
<dbReference type="KEGG" id="mds:MDIS_01120"/>
<dbReference type="RefSeq" id="WP_052506202.1">
    <property type="nucleotide sequence ID" value="NZ_CP007229.1"/>
</dbReference>
<dbReference type="EMBL" id="LR214971">
    <property type="protein sequence ID" value="VEU61430.1"/>
    <property type="molecule type" value="Genomic_DNA"/>
</dbReference>
<accession>A0AAJ5TCR7</accession>
<evidence type="ECO:0000313" key="2">
    <source>
        <dbReference type="Proteomes" id="UP000289629"/>
    </source>
</evidence>
<protein>
    <submittedName>
        <fullName evidence="1">Uncharacterized protein</fullName>
    </submittedName>
</protein>
<organism evidence="1 2">
    <name type="scientific">Mesomycoplasma dispar</name>
    <dbReference type="NCBI Taxonomy" id="86660"/>
    <lineage>
        <taxon>Bacteria</taxon>
        <taxon>Bacillati</taxon>
        <taxon>Mycoplasmatota</taxon>
        <taxon>Mycoplasmoidales</taxon>
        <taxon>Metamycoplasmataceae</taxon>
        <taxon>Mesomycoplasma</taxon>
    </lineage>
</organism>